<keyword evidence="4" id="KW-1185">Reference proteome</keyword>
<dbReference type="EMBL" id="JWJG01000028">
    <property type="protein sequence ID" value="KIF83302.1"/>
    <property type="molecule type" value="Genomic_DNA"/>
</dbReference>
<gene>
    <name evidence="3" type="ORF">TSA66_24665</name>
</gene>
<feature type="signal peptide" evidence="2">
    <location>
        <begin position="1"/>
        <end position="24"/>
    </location>
</feature>
<protein>
    <recommendedName>
        <fullName evidence="5">Lipoprotein</fullName>
    </recommendedName>
</protein>
<evidence type="ECO:0008006" key="5">
    <source>
        <dbReference type="Google" id="ProtNLM"/>
    </source>
</evidence>
<evidence type="ECO:0000256" key="2">
    <source>
        <dbReference type="SAM" id="SignalP"/>
    </source>
</evidence>
<dbReference type="RefSeq" id="WP_040041931.1">
    <property type="nucleotide sequence ID" value="NZ_JWJG01000028.1"/>
</dbReference>
<keyword evidence="2" id="KW-0732">Signal</keyword>
<feature type="chain" id="PRO_5002143341" description="Lipoprotein" evidence="2">
    <location>
        <begin position="25"/>
        <end position="227"/>
    </location>
</feature>
<evidence type="ECO:0000313" key="4">
    <source>
        <dbReference type="Proteomes" id="UP000031572"/>
    </source>
</evidence>
<organism evidence="3 4">
    <name type="scientific">Noviherbaspirillum autotrophicum</name>
    <dbReference type="NCBI Taxonomy" id="709839"/>
    <lineage>
        <taxon>Bacteria</taxon>
        <taxon>Pseudomonadati</taxon>
        <taxon>Pseudomonadota</taxon>
        <taxon>Betaproteobacteria</taxon>
        <taxon>Burkholderiales</taxon>
        <taxon>Oxalobacteraceae</taxon>
        <taxon>Noviherbaspirillum</taxon>
    </lineage>
</organism>
<evidence type="ECO:0000313" key="3">
    <source>
        <dbReference type="EMBL" id="KIF83302.1"/>
    </source>
</evidence>
<reference evidence="3 4" key="1">
    <citation type="submission" date="2014-12" db="EMBL/GenBank/DDBJ databases">
        <title>Denitrispirillum autotrophicum gen. nov., sp. nov., Denitrifying, Facultatively Autotrophic Bacteria Isolated from Rice Paddy Soil.</title>
        <authorList>
            <person name="Ishii S."/>
            <person name="Ashida N."/>
            <person name="Ohno H."/>
            <person name="Otsuka S."/>
            <person name="Yokota A."/>
            <person name="Senoo K."/>
        </authorList>
    </citation>
    <scope>NUCLEOTIDE SEQUENCE [LARGE SCALE GENOMIC DNA]</scope>
    <source>
        <strain evidence="3 4">TSA66</strain>
    </source>
</reference>
<evidence type="ECO:0000256" key="1">
    <source>
        <dbReference type="SAM" id="MobiDB-lite"/>
    </source>
</evidence>
<dbReference type="Proteomes" id="UP000031572">
    <property type="component" value="Unassembled WGS sequence"/>
</dbReference>
<proteinExistence type="predicted"/>
<accession>A0A0C1YRK0</accession>
<name>A0A0C1YRK0_9BURK</name>
<sequence>MNAPKTAISLTAALLLGTPLSGCSSLTPSFETQEAYVVIDGAGPTNPAAMEKVLAEVTKAVKTQVSSVRASRVAPPTPLPKEPGSFSVSDMGGGSGFGAMMQSRGMAIRTPRCENATLNLSSSDTGLAGYGQQTQYFVCVMPYAAGYRTAVYASYSKASGLLSPATLGADLASLLVGEGSQFIPRLMAGVKTAMEANLHNVKVVQSYIPDSMDGPMIKQRDKLTSAQ</sequence>
<comment type="caution">
    <text evidence="3">The sequence shown here is derived from an EMBL/GenBank/DDBJ whole genome shotgun (WGS) entry which is preliminary data.</text>
</comment>
<dbReference type="AlphaFoldDB" id="A0A0C1YRK0"/>
<feature type="region of interest" description="Disordered" evidence="1">
    <location>
        <begin position="68"/>
        <end position="88"/>
    </location>
</feature>
<dbReference type="OrthoDB" id="7204652at2"/>